<dbReference type="InterPro" id="IPR013328">
    <property type="entry name" value="6PGD_dom2"/>
</dbReference>
<organism evidence="5 6">
    <name type="scientific">Paenacidovorax monticola</name>
    <dbReference type="NCBI Taxonomy" id="1926868"/>
    <lineage>
        <taxon>Bacteria</taxon>
        <taxon>Pseudomonadati</taxon>
        <taxon>Pseudomonadota</taxon>
        <taxon>Betaproteobacteria</taxon>
        <taxon>Burkholderiales</taxon>
        <taxon>Comamonadaceae</taxon>
        <taxon>Paenacidovorax</taxon>
    </lineage>
</organism>
<evidence type="ECO:0000313" key="5">
    <source>
        <dbReference type="EMBL" id="QNP61356.1"/>
    </source>
</evidence>
<dbReference type="InterPro" id="IPR015815">
    <property type="entry name" value="HIBADH-related"/>
</dbReference>
<dbReference type="Proteomes" id="UP000516057">
    <property type="component" value="Chromosome"/>
</dbReference>
<sequence>MVGQCYAQALAAQGHTLVGFCDPQPSDALRALAGAHGAALHAAPGPWMQGAELAVSAVFGTVALDVARHALPHLPAGALYLDMTTADPEDMARAEQLAQAGGHRFVDVAITGAVNLSGARTPLLCAGASAPEAAALLAACGAPIRTVGAQAGDAASLKLLRSIFTKGMEALAVECLVTAERKGLRAALHDVLSDIDEGSLRETMESMVRTHIPHAARRRNEVIEAQHQMRLAGVAPLVLPGVQQLFERTQQALAAQGYGGQSTAEALAWLARQAACDSPGGSA</sequence>
<dbReference type="SUPFAM" id="SSF48179">
    <property type="entry name" value="6-phosphogluconate dehydrogenase C-terminal domain-like"/>
    <property type="match status" value="1"/>
</dbReference>
<dbReference type="AlphaFoldDB" id="A0A7H0HLE0"/>
<evidence type="ECO:0000256" key="1">
    <source>
        <dbReference type="ARBA" id="ARBA00023002"/>
    </source>
</evidence>
<dbReference type="SUPFAM" id="SSF51735">
    <property type="entry name" value="NAD(P)-binding Rossmann-fold domains"/>
    <property type="match status" value="1"/>
</dbReference>
<dbReference type="GO" id="GO:0016491">
    <property type="term" value="F:oxidoreductase activity"/>
    <property type="evidence" value="ECO:0007669"/>
    <property type="project" value="UniProtKB-KW"/>
</dbReference>
<feature type="domain" description="6-phosphogluconate dehydrogenase NADP-binding" evidence="3">
    <location>
        <begin position="3"/>
        <end position="142"/>
    </location>
</feature>
<accession>A0A7H0HLE0</accession>
<evidence type="ECO:0000259" key="4">
    <source>
        <dbReference type="Pfam" id="PF09130"/>
    </source>
</evidence>
<gene>
    <name evidence="5" type="ORF">H9L24_12515</name>
</gene>
<keyword evidence="1" id="KW-0560">Oxidoreductase</keyword>
<dbReference type="EMBL" id="CP060790">
    <property type="protein sequence ID" value="QNP61356.1"/>
    <property type="molecule type" value="Genomic_DNA"/>
</dbReference>
<feature type="active site" evidence="2">
    <location>
        <position position="158"/>
    </location>
</feature>
<dbReference type="Gene3D" id="1.10.1040.10">
    <property type="entry name" value="N-(1-d-carboxylethyl)-l-norvaline Dehydrogenase, domain 2"/>
    <property type="match status" value="1"/>
</dbReference>
<dbReference type="PIRSF" id="PIRSF000103">
    <property type="entry name" value="HIBADH"/>
    <property type="match status" value="1"/>
</dbReference>
<dbReference type="KEGG" id="amon:H9L24_12515"/>
<dbReference type="Pfam" id="PF03446">
    <property type="entry name" value="NAD_binding_2"/>
    <property type="match status" value="1"/>
</dbReference>
<dbReference type="GO" id="GO:0050661">
    <property type="term" value="F:NADP binding"/>
    <property type="evidence" value="ECO:0007669"/>
    <property type="project" value="InterPro"/>
</dbReference>
<dbReference type="Gene3D" id="3.40.50.720">
    <property type="entry name" value="NAD(P)-binding Rossmann-like Domain"/>
    <property type="match status" value="1"/>
</dbReference>
<name>A0A7H0HLE0_9BURK</name>
<protein>
    <submittedName>
        <fullName evidence="5">NAD(P)-dependent oxidoreductase</fullName>
    </submittedName>
</protein>
<dbReference type="InterPro" id="IPR036291">
    <property type="entry name" value="NAD(P)-bd_dom_sf"/>
</dbReference>
<evidence type="ECO:0000256" key="2">
    <source>
        <dbReference type="PIRSR" id="PIRSR000103-1"/>
    </source>
</evidence>
<evidence type="ECO:0000313" key="6">
    <source>
        <dbReference type="Proteomes" id="UP000516057"/>
    </source>
</evidence>
<evidence type="ECO:0000259" key="3">
    <source>
        <dbReference type="Pfam" id="PF03446"/>
    </source>
</evidence>
<proteinExistence type="predicted"/>
<dbReference type="Pfam" id="PF09130">
    <property type="entry name" value="DUF1932"/>
    <property type="match status" value="1"/>
</dbReference>
<dbReference type="InterPro" id="IPR006115">
    <property type="entry name" value="6PGDH_NADP-bd"/>
</dbReference>
<dbReference type="InterPro" id="IPR008927">
    <property type="entry name" value="6-PGluconate_DH-like_C_sf"/>
</dbReference>
<reference evidence="5 6" key="1">
    <citation type="submission" date="2020-08" db="EMBL/GenBank/DDBJ databases">
        <title>Genome sequence of Acidovorax monticola KACC 19171T.</title>
        <authorList>
            <person name="Hyun D.-W."/>
            <person name="Bae J.-W."/>
        </authorList>
    </citation>
    <scope>NUCLEOTIDE SEQUENCE [LARGE SCALE GENOMIC DNA]</scope>
    <source>
        <strain evidence="5 6">KACC 19171</strain>
    </source>
</reference>
<dbReference type="InterPro" id="IPR015814">
    <property type="entry name" value="Pgluconate_DH_NAD-bd_C"/>
</dbReference>
<feature type="domain" description="Phosphogluconate dehydrogenase NAD-binding putative C-terminal" evidence="4">
    <location>
        <begin position="179"/>
        <end position="248"/>
    </location>
</feature>
<keyword evidence="6" id="KW-1185">Reference proteome</keyword>